<comment type="caution">
    <text evidence="1">The sequence shown here is derived from an EMBL/GenBank/DDBJ whole genome shotgun (WGS) entry which is preliminary data.</text>
</comment>
<accession>A0A2N0B5T7</accession>
<dbReference type="AlphaFoldDB" id="A0A2N0B5T7"/>
<name>A0A2N0B5T7_9LEPT</name>
<gene>
    <name evidence="1" type="ORF">CH379_16230</name>
</gene>
<sequence length="74" mass="8447">MDALVSKNQNSFFRVVAGSPLSAGGLRSLREDFCSCERRNGSEKTGTGYKLYILEFLKLMERGLENYFEWNEEG</sequence>
<organism evidence="1">
    <name type="scientific">Leptospira ellisii</name>
    <dbReference type="NCBI Taxonomy" id="2023197"/>
    <lineage>
        <taxon>Bacteria</taxon>
        <taxon>Pseudomonadati</taxon>
        <taxon>Spirochaetota</taxon>
        <taxon>Spirochaetia</taxon>
        <taxon>Leptospirales</taxon>
        <taxon>Leptospiraceae</taxon>
        <taxon>Leptospira</taxon>
    </lineage>
</organism>
<evidence type="ECO:0000313" key="1">
    <source>
        <dbReference type="EMBL" id="PJZ91876.1"/>
    </source>
</evidence>
<dbReference type="EMBL" id="NPEF01000202">
    <property type="protein sequence ID" value="PJZ91876.1"/>
    <property type="molecule type" value="Genomic_DNA"/>
</dbReference>
<reference evidence="1" key="1">
    <citation type="submission" date="2017-07" db="EMBL/GenBank/DDBJ databases">
        <title>Leptospira spp. isolated from tropical soils.</title>
        <authorList>
            <person name="Thibeaux R."/>
            <person name="Iraola G."/>
            <person name="Ferres I."/>
            <person name="Bierque E."/>
            <person name="Girault D."/>
            <person name="Soupe-Gilbert M.-E."/>
            <person name="Picardeau M."/>
            <person name="Goarant C."/>
        </authorList>
    </citation>
    <scope>NUCLEOTIDE SEQUENCE [LARGE SCALE GENOMIC DNA]</scope>
    <source>
        <strain evidence="1">ATI7-C-A5</strain>
    </source>
</reference>
<proteinExistence type="predicted"/>
<protein>
    <submittedName>
        <fullName evidence="1">Uncharacterized protein</fullName>
    </submittedName>
</protein>